<evidence type="ECO:0000256" key="1">
    <source>
        <dbReference type="SAM" id="MobiDB-lite"/>
    </source>
</evidence>
<organism evidence="2 3">
    <name type="scientific">Actinokineospora auranticolor</name>
    <dbReference type="NCBI Taxonomy" id="155976"/>
    <lineage>
        <taxon>Bacteria</taxon>
        <taxon>Bacillati</taxon>
        <taxon>Actinomycetota</taxon>
        <taxon>Actinomycetes</taxon>
        <taxon>Pseudonocardiales</taxon>
        <taxon>Pseudonocardiaceae</taxon>
        <taxon>Actinokineospora</taxon>
    </lineage>
</organism>
<feature type="region of interest" description="Disordered" evidence="1">
    <location>
        <begin position="378"/>
        <end position="400"/>
    </location>
</feature>
<gene>
    <name evidence="2" type="ORF">CLV40_107274</name>
</gene>
<keyword evidence="3" id="KW-1185">Reference proteome</keyword>
<accession>A0A2S6GQS7</accession>
<protein>
    <submittedName>
        <fullName evidence="2">HEXXH motif-containing protein</fullName>
    </submittedName>
</protein>
<dbReference type="EMBL" id="PTIX01000007">
    <property type="protein sequence ID" value="PPK67608.1"/>
    <property type="molecule type" value="Genomic_DNA"/>
</dbReference>
<dbReference type="Proteomes" id="UP000239203">
    <property type="component" value="Unassembled WGS sequence"/>
</dbReference>
<reference evidence="2 3" key="1">
    <citation type="submission" date="2018-02" db="EMBL/GenBank/DDBJ databases">
        <title>Genomic Encyclopedia of Archaeal and Bacterial Type Strains, Phase II (KMG-II): from individual species to whole genera.</title>
        <authorList>
            <person name="Goeker M."/>
        </authorList>
    </citation>
    <scope>NUCLEOTIDE SEQUENCE [LARGE SCALE GENOMIC DNA]</scope>
    <source>
        <strain evidence="2 3">YU 961-1</strain>
    </source>
</reference>
<name>A0A2S6GQS7_9PSEU</name>
<comment type="caution">
    <text evidence="2">The sequence shown here is derived from an EMBL/GenBank/DDBJ whole genome shotgun (WGS) entry which is preliminary data.</text>
</comment>
<dbReference type="InterPro" id="IPR026337">
    <property type="entry name" value="AKG_HExxH"/>
</dbReference>
<sequence>MHRISVGVFEELSACGGGPAAVAALVAARRSRTVLLLEHAVRASGDPEARRLWASLHGSSVLDDPGVGAWAVRVASGALGLDDLGLVAIAGAARRGRELGVRLAVPGRVEIPTLGVFEAVGASEVRVRRTPEGVTLSVDGKRALIGRRSELWRPMPVISVAHAGVTASFRFDHWRWAPLPRRVTIGDADVAPWRETLAAGWRVLVEHHPGRAAELAAAVRVLTPLPDPPSGTASLTLADAFGCVFLSLPPNPAETAVTLTHELQHGKLSVLLDLFALTADDRSARYYAPWRTDPRPLPGLLHGTYAHLAVAEFWSHQRLVEPDPTHADTEFARWHRATADAAETLLGTGSLTDLGTTLVRTIRARLAELANTPIPSAAREAAATAARNHRDRFRAEHGQL</sequence>
<evidence type="ECO:0000313" key="2">
    <source>
        <dbReference type="EMBL" id="PPK67608.1"/>
    </source>
</evidence>
<dbReference type="RefSeq" id="WP_181043531.1">
    <property type="nucleotide sequence ID" value="NZ_CP154825.1"/>
</dbReference>
<evidence type="ECO:0000313" key="3">
    <source>
        <dbReference type="Proteomes" id="UP000239203"/>
    </source>
</evidence>
<dbReference type="NCBIfam" id="TIGR04267">
    <property type="entry name" value="mod_HExxH"/>
    <property type="match status" value="1"/>
</dbReference>
<proteinExistence type="predicted"/>
<dbReference type="AlphaFoldDB" id="A0A2S6GQS7"/>